<dbReference type="SUPFAM" id="SSF51182">
    <property type="entry name" value="RmlC-like cupins"/>
    <property type="match status" value="1"/>
</dbReference>
<name>A0A8J3ESN4_9ACTN</name>
<feature type="region of interest" description="Disordered" evidence="2">
    <location>
        <begin position="80"/>
        <end position="103"/>
    </location>
</feature>
<proteinExistence type="predicted"/>
<dbReference type="Proteomes" id="UP000650511">
    <property type="component" value="Unassembled WGS sequence"/>
</dbReference>
<dbReference type="InterPro" id="IPR050807">
    <property type="entry name" value="TransReg_Diox_bact_type"/>
</dbReference>
<feature type="region of interest" description="Disordered" evidence="2">
    <location>
        <begin position="1"/>
        <end position="23"/>
    </location>
</feature>
<dbReference type="SMART" id="SM00530">
    <property type="entry name" value="HTH_XRE"/>
    <property type="match status" value="1"/>
</dbReference>
<dbReference type="OrthoDB" id="513181at2"/>
<dbReference type="GO" id="GO:0005829">
    <property type="term" value="C:cytosol"/>
    <property type="evidence" value="ECO:0007669"/>
    <property type="project" value="TreeGrafter"/>
</dbReference>
<organism evidence="4 5">
    <name type="scientific">Egicoccus halophilus</name>
    <dbReference type="NCBI Taxonomy" id="1670830"/>
    <lineage>
        <taxon>Bacteria</taxon>
        <taxon>Bacillati</taxon>
        <taxon>Actinomycetota</taxon>
        <taxon>Nitriliruptoria</taxon>
        <taxon>Egicoccales</taxon>
        <taxon>Egicoccaceae</taxon>
        <taxon>Egicoccus</taxon>
    </lineage>
</organism>
<evidence type="ECO:0000313" key="4">
    <source>
        <dbReference type="EMBL" id="GGI07782.1"/>
    </source>
</evidence>
<dbReference type="InterPro" id="IPR011051">
    <property type="entry name" value="RmlC_Cupin_sf"/>
</dbReference>
<keyword evidence="5" id="KW-1185">Reference proteome</keyword>
<evidence type="ECO:0000313" key="5">
    <source>
        <dbReference type="Proteomes" id="UP000650511"/>
    </source>
</evidence>
<evidence type="ECO:0000256" key="1">
    <source>
        <dbReference type="ARBA" id="ARBA00023125"/>
    </source>
</evidence>
<dbReference type="RefSeq" id="WP_130651068.1">
    <property type="nucleotide sequence ID" value="NZ_BMHA01000009.1"/>
</dbReference>
<dbReference type="PANTHER" id="PTHR46797">
    <property type="entry name" value="HTH-TYPE TRANSCRIPTIONAL REGULATOR"/>
    <property type="match status" value="1"/>
</dbReference>
<keyword evidence="1" id="KW-0238">DNA-binding</keyword>
<gene>
    <name evidence="4" type="ORF">GCM10011354_25810</name>
</gene>
<dbReference type="InterPro" id="IPR013096">
    <property type="entry name" value="Cupin_2"/>
</dbReference>
<dbReference type="PROSITE" id="PS50943">
    <property type="entry name" value="HTH_CROC1"/>
    <property type="match status" value="1"/>
</dbReference>
<accession>A0A8J3ESN4</accession>
<dbReference type="Gene3D" id="1.10.260.40">
    <property type="entry name" value="lambda repressor-like DNA-binding domains"/>
    <property type="match status" value="1"/>
</dbReference>
<dbReference type="SUPFAM" id="SSF47413">
    <property type="entry name" value="lambda repressor-like DNA-binding domains"/>
    <property type="match status" value="1"/>
</dbReference>
<dbReference type="PANTHER" id="PTHR46797:SF1">
    <property type="entry name" value="METHYLPHOSPHONATE SYNTHASE"/>
    <property type="match status" value="1"/>
</dbReference>
<comment type="caution">
    <text evidence="4">The sequence shown here is derived from an EMBL/GenBank/DDBJ whole genome shotgun (WGS) entry which is preliminary data.</text>
</comment>
<dbReference type="Pfam" id="PF07883">
    <property type="entry name" value="Cupin_2"/>
    <property type="match status" value="1"/>
</dbReference>
<dbReference type="EMBL" id="BMHA01000009">
    <property type="protein sequence ID" value="GGI07782.1"/>
    <property type="molecule type" value="Genomic_DNA"/>
</dbReference>
<dbReference type="InterPro" id="IPR001387">
    <property type="entry name" value="Cro/C1-type_HTH"/>
</dbReference>
<dbReference type="Gene3D" id="2.60.120.10">
    <property type="entry name" value="Jelly Rolls"/>
    <property type="match status" value="1"/>
</dbReference>
<sequence>MSGEPPTSASAEPSLDQRVRDRLRGLRAERGLTLQQVASAANLDVSTLSRLESGKRRLAIDHLPGLAAALGVRVDDLLGPTRTPDPRVRRGPQRHDGITSWPLTHRGPAGGLQAYKFRVEAERHTPPDPLPVHEGHDWMYVLGGRLRLLLGDDDLVIEPGEAVEFSTLTPHWFGVVDEPVELIAILGAHGERVHLRTGDAVP</sequence>
<dbReference type="AlphaFoldDB" id="A0A8J3ESN4"/>
<dbReference type="GO" id="GO:0003700">
    <property type="term" value="F:DNA-binding transcription factor activity"/>
    <property type="evidence" value="ECO:0007669"/>
    <property type="project" value="TreeGrafter"/>
</dbReference>
<dbReference type="GO" id="GO:0003677">
    <property type="term" value="F:DNA binding"/>
    <property type="evidence" value="ECO:0007669"/>
    <property type="project" value="UniProtKB-KW"/>
</dbReference>
<dbReference type="InterPro" id="IPR010982">
    <property type="entry name" value="Lambda_DNA-bd_dom_sf"/>
</dbReference>
<evidence type="ECO:0000256" key="2">
    <source>
        <dbReference type="SAM" id="MobiDB-lite"/>
    </source>
</evidence>
<dbReference type="CDD" id="cd00093">
    <property type="entry name" value="HTH_XRE"/>
    <property type="match status" value="1"/>
</dbReference>
<feature type="compositionally biased region" description="Polar residues" evidence="2">
    <location>
        <begin position="1"/>
        <end position="11"/>
    </location>
</feature>
<feature type="compositionally biased region" description="Basic and acidic residues" evidence="2">
    <location>
        <begin position="84"/>
        <end position="97"/>
    </location>
</feature>
<dbReference type="Pfam" id="PF01381">
    <property type="entry name" value="HTH_3"/>
    <property type="match status" value="1"/>
</dbReference>
<evidence type="ECO:0000259" key="3">
    <source>
        <dbReference type="PROSITE" id="PS50943"/>
    </source>
</evidence>
<protein>
    <recommendedName>
        <fullName evidence="3">HTH cro/C1-type domain-containing protein</fullName>
    </recommendedName>
</protein>
<reference evidence="4" key="1">
    <citation type="journal article" date="2014" name="Int. J. Syst. Evol. Microbiol.">
        <title>Complete genome sequence of Corynebacterium casei LMG S-19264T (=DSM 44701T), isolated from a smear-ripened cheese.</title>
        <authorList>
            <consortium name="US DOE Joint Genome Institute (JGI-PGF)"/>
            <person name="Walter F."/>
            <person name="Albersmeier A."/>
            <person name="Kalinowski J."/>
            <person name="Ruckert C."/>
        </authorList>
    </citation>
    <scope>NUCLEOTIDE SEQUENCE</scope>
    <source>
        <strain evidence="4">CGMCC 1.14988</strain>
    </source>
</reference>
<reference evidence="4" key="2">
    <citation type="submission" date="2020-09" db="EMBL/GenBank/DDBJ databases">
        <authorList>
            <person name="Sun Q."/>
            <person name="Zhou Y."/>
        </authorList>
    </citation>
    <scope>NUCLEOTIDE SEQUENCE</scope>
    <source>
        <strain evidence="4">CGMCC 1.14988</strain>
    </source>
</reference>
<feature type="domain" description="HTH cro/C1-type" evidence="3">
    <location>
        <begin position="23"/>
        <end position="77"/>
    </location>
</feature>
<dbReference type="InterPro" id="IPR014710">
    <property type="entry name" value="RmlC-like_jellyroll"/>
</dbReference>